<proteinExistence type="predicted"/>
<comment type="caution">
    <text evidence="1">The sequence shown here is derived from an EMBL/GenBank/DDBJ whole genome shotgun (WGS) entry which is preliminary data.</text>
</comment>
<organism evidence="1 2">
    <name type="scientific">Aldrovandia affinis</name>
    <dbReference type="NCBI Taxonomy" id="143900"/>
    <lineage>
        <taxon>Eukaryota</taxon>
        <taxon>Metazoa</taxon>
        <taxon>Chordata</taxon>
        <taxon>Craniata</taxon>
        <taxon>Vertebrata</taxon>
        <taxon>Euteleostomi</taxon>
        <taxon>Actinopterygii</taxon>
        <taxon>Neopterygii</taxon>
        <taxon>Teleostei</taxon>
        <taxon>Notacanthiformes</taxon>
        <taxon>Halosauridae</taxon>
        <taxon>Aldrovandia</taxon>
    </lineage>
</organism>
<sequence>MGFKGLPALVLDAKTRQNQCLLYLQTYTLFQRKAFKLFVFLVLCIQRHGLGFSQHLSLNLMLSVPQADAATLNLADLYPDHLYSHDLFPRRFLGLRILFP</sequence>
<name>A0AAD7WBM5_9TELE</name>
<dbReference type="AlphaFoldDB" id="A0AAD7WBM5"/>
<accession>A0AAD7WBM5</accession>
<gene>
    <name evidence="1" type="ORF">AAFF_G00095950</name>
</gene>
<evidence type="ECO:0000313" key="2">
    <source>
        <dbReference type="Proteomes" id="UP001221898"/>
    </source>
</evidence>
<protein>
    <submittedName>
        <fullName evidence="1">Uncharacterized protein</fullName>
    </submittedName>
</protein>
<reference evidence="1" key="1">
    <citation type="journal article" date="2023" name="Science">
        <title>Genome structures resolve the early diversification of teleost fishes.</title>
        <authorList>
            <person name="Parey E."/>
            <person name="Louis A."/>
            <person name="Montfort J."/>
            <person name="Bouchez O."/>
            <person name="Roques C."/>
            <person name="Iampietro C."/>
            <person name="Lluch J."/>
            <person name="Castinel A."/>
            <person name="Donnadieu C."/>
            <person name="Desvignes T."/>
            <person name="Floi Bucao C."/>
            <person name="Jouanno E."/>
            <person name="Wen M."/>
            <person name="Mejri S."/>
            <person name="Dirks R."/>
            <person name="Jansen H."/>
            <person name="Henkel C."/>
            <person name="Chen W.J."/>
            <person name="Zahm M."/>
            <person name="Cabau C."/>
            <person name="Klopp C."/>
            <person name="Thompson A.W."/>
            <person name="Robinson-Rechavi M."/>
            <person name="Braasch I."/>
            <person name="Lecointre G."/>
            <person name="Bobe J."/>
            <person name="Postlethwait J.H."/>
            <person name="Berthelot C."/>
            <person name="Roest Crollius H."/>
            <person name="Guiguen Y."/>
        </authorList>
    </citation>
    <scope>NUCLEOTIDE SEQUENCE</scope>
    <source>
        <strain evidence="1">NC1722</strain>
    </source>
</reference>
<dbReference type="EMBL" id="JAINUG010000161">
    <property type="protein sequence ID" value="KAJ8391166.1"/>
    <property type="molecule type" value="Genomic_DNA"/>
</dbReference>
<evidence type="ECO:0000313" key="1">
    <source>
        <dbReference type="EMBL" id="KAJ8391166.1"/>
    </source>
</evidence>
<keyword evidence="2" id="KW-1185">Reference proteome</keyword>
<dbReference type="Proteomes" id="UP001221898">
    <property type="component" value="Unassembled WGS sequence"/>
</dbReference>